<dbReference type="GO" id="GO:0030366">
    <property type="term" value="F:molybdopterin synthase activity"/>
    <property type="evidence" value="ECO:0007669"/>
    <property type="project" value="UniProtKB-EC"/>
</dbReference>
<evidence type="ECO:0000256" key="1">
    <source>
        <dbReference type="ARBA" id="ARBA00005046"/>
    </source>
</evidence>
<keyword evidence="13" id="KW-1185">Reference proteome</keyword>
<dbReference type="Pfam" id="PF02391">
    <property type="entry name" value="MoaE"/>
    <property type="match status" value="1"/>
</dbReference>
<dbReference type="PANTHER" id="PTHR23404">
    <property type="entry name" value="MOLYBDOPTERIN SYNTHASE RELATED"/>
    <property type="match status" value="1"/>
</dbReference>
<reference evidence="13" key="1">
    <citation type="submission" date="2020-01" db="EMBL/GenBank/DDBJ databases">
        <title>Phosphoaccumulans saitamaens gen. nov., sp. nov., a polyphosphate accumulating bacterium isolated from surface river water.</title>
        <authorList>
            <person name="Watanabe K."/>
            <person name="Suda W."/>
        </authorList>
    </citation>
    <scope>NUCLEOTIDE SEQUENCE [LARGE SCALE GENOMIC DNA]</scope>
    <source>
        <strain evidence="13">ICHIAU1</strain>
    </source>
</reference>
<name>A0A679I3V0_9RHOO</name>
<comment type="subunit">
    <text evidence="6">Heterotetramer of 2 MoaD subunits and 2 MoaE subunits. Also stable as homodimer. The enzyme changes between these two forms during catalysis.</text>
</comment>
<dbReference type="EC" id="2.8.1.12" evidence="3"/>
<dbReference type="InterPro" id="IPR003448">
    <property type="entry name" value="Mopterin_biosynth_MoaE"/>
</dbReference>
<dbReference type="AlphaFoldDB" id="A0A679I3V0"/>
<evidence type="ECO:0000256" key="6">
    <source>
        <dbReference type="ARBA" id="ARBA00026066"/>
    </source>
</evidence>
<comment type="similarity">
    <text evidence="2">Belongs to the MoaE family.</text>
</comment>
<evidence type="ECO:0000256" key="3">
    <source>
        <dbReference type="ARBA" id="ARBA00011950"/>
    </source>
</evidence>
<gene>
    <name evidence="12" type="ORF">ICHIAU1_14480</name>
</gene>
<comment type="catalytic activity">
    <reaction evidence="11">
        <text>2 [molybdopterin-synthase sulfur-carrier protein]-C-terminal-Gly-aminoethanethioate + cyclic pyranopterin phosphate + H2O = molybdopterin + 2 [molybdopterin-synthase sulfur-carrier protein]-C-terminal Gly-Gly + 2 H(+)</text>
        <dbReference type="Rhea" id="RHEA:26333"/>
        <dbReference type="Rhea" id="RHEA-COMP:12202"/>
        <dbReference type="Rhea" id="RHEA-COMP:19907"/>
        <dbReference type="ChEBI" id="CHEBI:15377"/>
        <dbReference type="ChEBI" id="CHEBI:15378"/>
        <dbReference type="ChEBI" id="CHEBI:58698"/>
        <dbReference type="ChEBI" id="CHEBI:59648"/>
        <dbReference type="ChEBI" id="CHEBI:90778"/>
        <dbReference type="ChEBI" id="CHEBI:232372"/>
        <dbReference type="EC" id="2.8.1.12"/>
    </reaction>
</comment>
<evidence type="ECO:0000256" key="9">
    <source>
        <dbReference type="ARBA" id="ARBA00030781"/>
    </source>
</evidence>
<dbReference type="InterPro" id="IPR036563">
    <property type="entry name" value="MoaE_sf"/>
</dbReference>
<dbReference type="SUPFAM" id="SSF54690">
    <property type="entry name" value="Molybdopterin synthase subunit MoaE"/>
    <property type="match status" value="1"/>
</dbReference>
<dbReference type="OrthoDB" id="9803224at2"/>
<dbReference type="EMBL" id="AP022345">
    <property type="protein sequence ID" value="BBU69165.1"/>
    <property type="molecule type" value="Genomic_DNA"/>
</dbReference>
<comment type="pathway">
    <text evidence="1">Cofactor biosynthesis; molybdopterin biosynthesis.</text>
</comment>
<evidence type="ECO:0000256" key="8">
    <source>
        <dbReference type="ARBA" id="ARBA00030407"/>
    </source>
</evidence>
<sequence length="163" mass="18210">MGGRNHLAVSTSPISTEAAINFVADDAHGAADMFVGTVRNHNLGKPVKGVSYDVFDELTLQTFNELATEARQKWGEKLNIYIEHYKGRLDIGGISILIAVSSPHRDESFKACRFIIEEIKHRSPIWKQEHYVDGDSEWVQGHALCSHGPVSYDDEPSYARCSH</sequence>
<dbReference type="RefSeq" id="WP_162050114.1">
    <property type="nucleotide sequence ID" value="NZ_AP022345.1"/>
</dbReference>
<evidence type="ECO:0000256" key="2">
    <source>
        <dbReference type="ARBA" id="ARBA00005426"/>
    </source>
</evidence>
<evidence type="ECO:0000313" key="12">
    <source>
        <dbReference type="EMBL" id="BBU69165.1"/>
    </source>
</evidence>
<evidence type="ECO:0000256" key="5">
    <source>
        <dbReference type="ARBA" id="ARBA00023150"/>
    </source>
</evidence>
<dbReference type="Proteomes" id="UP000463961">
    <property type="component" value="Chromosome"/>
</dbReference>
<dbReference type="Gene3D" id="3.90.1170.40">
    <property type="entry name" value="Molybdopterin biosynthesis MoaE subunit"/>
    <property type="match status" value="1"/>
</dbReference>
<organism evidence="12 13">
    <name type="scientific">Fluviibacter phosphoraccumulans</name>
    <dbReference type="NCBI Taxonomy" id="1751046"/>
    <lineage>
        <taxon>Bacteria</taxon>
        <taxon>Pseudomonadati</taxon>
        <taxon>Pseudomonadota</taxon>
        <taxon>Betaproteobacteria</taxon>
        <taxon>Rhodocyclales</taxon>
        <taxon>Fluviibacteraceae</taxon>
        <taxon>Fluviibacter</taxon>
    </lineage>
</organism>
<evidence type="ECO:0000256" key="11">
    <source>
        <dbReference type="ARBA" id="ARBA00049878"/>
    </source>
</evidence>
<proteinExistence type="inferred from homology"/>
<dbReference type="GO" id="GO:0006777">
    <property type="term" value="P:Mo-molybdopterin cofactor biosynthetic process"/>
    <property type="evidence" value="ECO:0007669"/>
    <property type="project" value="UniProtKB-KW"/>
</dbReference>
<accession>A0A679I3V0</accession>
<dbReference type="CDD" id="cd00756">
    <property type="entry name" value="MoaE"/>
    <property type="match status" value="1"/>
</dbReference>
<evidence type="ECO:0000256" key="10">
    <source>
        <dbReference type="ARBA" id="ARBA00032474"/>
    </source>
</evidence>
<protein>
    <recommendedName>
        <fullName evidence="4">Molybdopterin synthase catalytic subunit</fullName>
        <ecNumber evidence="3">2.8.1.12</ecNumber>
    </recommendedName>
    <alternativeName>
        <fullName evidence="9">MPT synthase subunit 2</fullName>
    </alternativeName>
    <alternativeName>
        <fullName evidence="7">Molybdenum cofactor biosynthesis protein E</fullName>
    </alternativeName>
    <alternativeName>
        <fullName evidence="8">Molybdopterin-converting factor large subunit</fullName>
    </alternativeName>
    <alternativeName>
        <fullName evidence="10">Molybdopterin-converting factor subunit 2</fullName>
    </alternativeName>
</protein>
<evidence type="ECO:0000256" key="4">
    <source>
        <dbReference type="ARBA" id="ARBA00013858"/>
    </source>
</evidence>
<keyword evidence="5" id="KW-0501">Molybdenum cofactor biosynthesis</keyword>
<evidence type="ECO:0000313" key="13">
    <source>
        <dbReference type="Proteomes" id="UP000463961"/>
    </source>
</evidence>
<dbReference type="UniPathway" id="UPA00344"/>
<evidence type="ECO:0000256" key="7">
    <source>
        <dbReference type="ARBA" id="ARBA00029745"/>
    </source>
</evidence>